<dbReference type="NCBIfam" id="TIGR00765">
    <property type="entry name" value="yihY_not_rbn"/>
    <property type="match status" value="1"/>
</dbReference>
<feature type="transmembrane region" description="Helical" evidence="6">
    <location>
        <begin position="128"/>
        <end position="148"/>
    </location>
</feature>
<feature type="transmembrane region" description="Helical" evidence="6">
    <location>
        <begin position="31"/>
        <end position="53"/>
    </location>
</feature>
<evidence type="ECO:0000256" key="1">
    <source>
        <dbReference type="ARBA" id="ARBA00004651"/>
    </source>
</evidence>
<dbReference type="RefSeq" id="WP_149079561.1">
    <property type="nucleotide sequence ID" value="NZ_VTAW01000001.1"/>
</dbReference>
<reference evidence="7 8" key="1">
    <citation type="submission" date="2019-08" db="EMBL/GenBank/DDBJ databases">
        <title>Archaea genome.</title>
        <authorList>
            <person name="Kajale S."/>
            <person name="Shouche Y."/>
            <person name="Deshpande N."/>
            <person name="Sharma A."/>
        </authorList>
    </citation>
    <scope>NUCLEOTIDE SEQUENCE [LARGE SCALE GENOMIC DNA]</scope>
    <source>
        <strain evidence="7 8">ESP3B_9</strain>
    </source>
</reference>
<evidence type="ECO:0000256" key="3">
    <source>
        <dbReference type="ARBA" id="ARBA00022692"/>
    </source>
</evidence>
<evidence type="ECO:0000256" key="6">
    <source>
        <dbReference type="SAM" id="Phobius"/>
    </source>
</evidence>
<gene>
    <name evidence="7" type="ORF">FYC77_00565</name>
</gene>
<comment type="subcellular location">
    <subcellularLocation>
        <location evidence="1">Cell membrane</location>
        <topology evidence="1">Multi-pass membrane protein</topology>
    </subcellularLocation>
</comment>
<organism evidence="7 8">
    <name type="scientific">Natrialba swarupiae</name>
    <dbReference type="NCBI Taxonomy" id="2448032"/>
    <lineage>
        <taxon>Archaea</taxon>
        <taxon>Methanobacteriati</taxon>
        <taxon>Methanobacteriota</taxon>
        <taxon>Stenosarchaea group</taxon>
        <taxon>Halobacteria</taxon>
        <taxon>Halobacteriales</taxon>
        <taxon>Natrialbaceae</taxon>
        <taxon>Natrialba</taxon>
    </lineage>
</organism>
<dbReference type="PANTHER" id="PTHR30213">
    <property type="entry name" value="INNER MEMBRANE PROTEIN YHJD"/>
    <property type="match status" value="1"/>
</dbReference>
<dbReference type="Proteomes" id="UP000324104">
    <property type="component" value="Unassembled WGS sequence"/>
</dbReference>
<feature type="transmembrane region" description="Helical" evidence="6">
    <location>
        <begin position="88"/>
        <end position="108"/>
    </location>
</feature>
<keyword evidence="8" id="KW-1185">Reference proteome</keyword>
<feature type="transmembrane region" description="Helical" evidence="6">
    <location>
        <begin position="168"/>
        <end position="187"/>
    </location>
</feature>
<protein>
    <submittedName>
        <fullName evidence="7">YihY/virulence factor BrkB family protein</fullName>
    </submittedName>
</protein>
<feature type="transmembrane region" description="Helical" evidence="6">
    <location>
        <begin position="199"/>
        <end position="219"/>
    </location>
</feature>
<evidence type="ECO:0000313" key="8">
    <source>
        <dbReference type="Proteomes" id="UP000324104"/>
    </source>
</evidence>
<evidence type="ECO:0000256" key="5">
    <source>
        <dbReference type="ARBA" id="ARBA00023136"/>
    </source>
</evidence>
<dbReference type="AlphaFoldDB" id="A0A5D5ARN1"/>
<keyword evidence="4 6" id="KW-1133">Transmembrane helix</keyword>
<keyword evidence="3 6" id="KW-0812">Transmembrane</keyword>
<keyword evidence="5 6" id="KW-0472">Membrane</keyword>
<sequence length="365" mass="38758">MTVQRDRVETVLRAIVHELRVERVTFMAGSIAYNAFLSLLPLLLLLLAVIGSVGNQSLEDGLVSITRAALTPGAADVLVAELQTTPPAASTLGIVALVWGALRIFRSLDMAFSDIYESQARNTLLNQVHDAVVVLVSVTAVVAAVVAIESVAPGGFGRSGGPVGWLGQRLFLVVAVGVALVPMYYLFPDEEDMALIEALPGVAITAVGLVAAESLFQLYVQYSSASAQNSLLAGIIVLMTWLYVSGLLILVGAAVNAVLSNRSEDVSIRPVLGGIPLEEDGAEPTTSGEPADPIRAIDDLRERLPTATDVEVVVDGESVRLSPPDRIDTDRRKTVIPFVDDTVSIGLHWNVRDSESDSEAADPRE</sequence>
<feature type="transmembrane region" description="Helical" evidence="6">
    <location>
        <begin position="231"/>
        <end position="259"/>
    </location>
</feature>
<keyword evidence="2" id="KW-1003">Cell membrane</keyword>
<evidence type="ECO:0000256" key="2">
    <source>
        <dbReference type="ARBA" id="ARBA00022475"/>
    </source>
</evidence>
<dbReference type="EMBL" id="VTAW01000001">
    <property type="protein sequence ID" value="TYT63754.1"/>
    <property type="molecule type" value="Genomic_DNA"/>
</dbReference>
<evidence type="ECO:0000313" key="7">
    <source>
        <dbReference type="EMBL" id="TYT63754.1"/>
    </source>
</evidence>
<accession>A0A5D5ARN1</accession>
<evidence type="ECO:0000256" key="4">
    <source>
        <dbReference type="ARBA" id="ARBA00022989"/>
    </source>
</evidence>
<dbReference type="GO" id="GO:0005886">
    <property type="term" value="C:plasma membrane"/>
    <property type="evidence" value="ECO:0007669"/>
    <property type="project" value="UniProtKB-SubCell"/>
</dbReference>
<proteinExistence type="predicted"/>
<dbReference type="Pfam" id="PF03631">
    <property type="entry name" value="Virul_fac_BrkB"/>
    <property type="match status" value="1"/>
</dbReference>
<comment type="caution">
    <text evidence="7">The sequence shown here is derived from an EMBL/GenBank/DDBJ whole genome shotgun (WGS) entry which is preliminary data.</text>
</comment>
<dbReference type="PANTHER" id="PTHR30213:SF0">
    <property type="entry name" value="UPF0761 MEMBRANE PROTEIN YIHY"/>
    <property type="match status" value="1"/>
</dbReference>
<name>A0A5D5ARN1_9EURY</name>
<dbReference type="InterPro" id="IPR017039">
    <property type="entry name" value="Virul_fac_BrkB"/>
</dbReference>